<dbReference type="InterPro" id="IPR001737">
    <property type="entry name" value="KsgA/Erm"/>
</dbReference>
<dbReference type="PROSITE" id="PS51689">
    <property type="entry name" value="SAM_RNA_A_N6_MT"/>
    <property type="match status" value="1"/>
</dbReference>
<dbReference type="InterPro" id="IPR011530">
    <property type="entry name" value="rRNA_adenine_dimethylase"/>
</dbReference>
<evidence type="ECO:0000313" key="10">
    <source>
        <dbReference type="EMBL" id="BBL71872.1"/>
    </source>
</evidence>
<evidence type="ECO:0000313" key="11">
    <source>
        <dbReference type="Proteomes" id="UP000824988"/>
    </source>
</evidence>
<gene>
    <name evidence="7 10" type="primary">rsmA</name>
    <name evidence="7" type="synonym">ksgA</name>
    <name evidence="10" type="ORF">MoryE10_24780</name>
</gene>
<feature type="binding site" evidence="7 8">
    <location>
        <position position="85"/>
    </location>
    <ligand>
        <name>S-adenosyl-L-methionine</name>
        <dbReference type="ChEBI" id="CHEBI:59789"/>
    </ligand>
</feature>
<dbReference type="FunFam" id="1.10.8.100:FF:000001">
    <property type="entry name" value="Ribosomal RNA small subunit methyltransferase A"/>
    <property type="match status" value="1"/>
</dbReference>
<dbReference type="InterPro" id="IPR023165">
    <property type="entry name" value="rRNA_Ade_diMease-like_C"/>
</dbReference>
<organism evidence="10 11">
    <name type="scientific">Methylogaea oryzae</name>
    <dbReference type="NCBI Taxonomy" id="1295382"/>
    <lineage>
        <taxon>Bacteria</taxon>
        <taxon>Pseudomonadati</taxon>
        <taxon>Pseudomonadota</taxon>
        <taxon>Gammaproteobacteria</taxon>
        <taxon>Methylococcales</taxon>
        <taxon>Methylococcaceae</taxon>
        <taxon>Methylogaea</taxon>
    </lineage>
</organism>
<dbReference type="SUPFAM" id="SSF53335">
    <property type="entry name" value="S-adenosyl-L-methionine-dependent methyltransferases"/>
    <property type="match status" value="1"/>
</dbReference>
<dbReference type="HAMAP" id="MF_00607">
    <property type="entry name" value="16SrRNA_methyltr_A"/>
    <property type="match status" value="1"/>
</dbReference>
<dbReference type="Proteomes" id="UP000824988">
    <property type="component" value="Chromosome"/>
</dbReference>
<proteinExistence type="inferred from homology"/>
<keyword evidence="11" id="KW-1185">Reference proteome</keyword>
<keyword evidence="6 7" id="KW-0694">RNA-binding</keyword>
<name>A0A8D4VQJ1_9GAMM</name>
<evidence type="ECO:0000256" key="8">
    <source>
        <dbReference type="PROSITE-ProRule" id="PRU01026"/>
    </source>
</evidence>
<keyword evidence="3 7" id="KW-0489">Methyltransferase</keyword>
<keyword evidence="5 7" id="KW-0949">S-adenosyl-L-methionine</keyword>
<evidence type="ECO:0000256" key="4">
    <source>
        <dbReference type="ARBA" id="ARBA00022679"/>
    </source>
</evidence>
<sequence>MQHQARKRFGQNFLHDESVINAIVGAVHPLPDEHLVEIGPGQGALTRPLLRGCRRLDVLEIDRDLVARLQRQFDGEAKLRIHSADALQFPLSELVENGERLRVIGNLPYNISTPLLFRLFEQNDCIEDMHFMLQKEVVERLCARPGDDAYGRLSVMTQYHCDAEALFEVYPESFHPQPKVTSSVFRLTPHRQPPVAVANLHDLEQVVAKAFSQRRKTLHNALKGLLDDDGIEQAGVDPRARAETLSLADYARLAQALQGKQG</sequence>
<dbReference type="PANTHER" id="PTHR11727">
    <property type="entry name" value="DIMETHYLADENOSINE TRANSFERASE"/>
    <property type="match status" value="1"/>
</dbReference>
<comment type="similarity">
    <text evidence="7">Belongs to the class I-like SAM-binding methyltransferase superfamily. rRNA adenine N(6)-methyltransferase family. RsmA subfamily.</text>
</comment>
<keyword evidence="1 7" id="KW-0963">Cytoplasm</keyword>
<dbReference type="Gene3D" id="1.10.8.100">
    <property type="entry name" value="Ribosomal RNA adenine dimethylase-like, domain 2"/>
    <property type="match status" value="1"/>
</dbReference>
<accession>A0A8D4VQJ1</accession>
<comment type="function">
    <text evidence="7">Specifically dimethylates two adjacent adenosines (A1518 and A1519) in the loop of a conserved hairpin near the 3'-end of 16S rRNA in the 30S particle. May play a critical role in biogenesis of 30S subunits.</text>
</comment>
<dbReference type="SMART" id="SM00650">
    <property type="entry name" value="rADc"/>
    <property type="match status" value="1"/>
</dbReference>
<comment type="catalytic activity">
    <reaction evidence="7">
        <text>adenosine(1518)/adenosine(1519) in 16S rRNA + 4 S-adenosyl-L-methionine = N(6)-dimethyladenosine(1518)/N(6)-dimethyladenosine(1519) in 16S rRNA + 4 S-adenosyl-L-homocysteine + 4 H(+)</text>
        <dbReference type="Rhea" id="RHEA:19609"/>
        <dbReference type="Rhea" id="RHEA-COMP:10232"/>
        <dbReference type="Rhea" id="RHEA-COMP:10233"/>
        <dbReference type="ChEBI" id="CHEBI:15378"/>
        <dbReference type="ChEBI" id="CHEBI:57856"/>
        <dbReference type="ChEBI" id="CHEBI:59789"/>
        <dbReference type="ChEBI" id="CHEBI:74411"/>
        <dbReference type="ChEBI" id="CHEBI:74493"/>
        <dbReference type="EC" id="2.1.1.182"/>
    </reaction>
</comment>
<dbReference type="EMBL" id="AP019782">
    <property type="protein sequence ID" value="BBL71872.1"/>
    <property type="molecule type" value="Genomic_DNA"/>
</dbReference>
<dbReference type="Gene3D" id="3.40.50.150">
    <property type="entry name" value="Vaccinia Virus protein VP39"/>
    <property type="match status" value="1"/>
</dbReference>
<keyword evidence="2 7" id="KW-0698">rRNA processing</keyword>
<feature type="binding site" evidence="7 8">
    <location>
        <position position="14"/>
    </location>
    <ligand>
        <name>S-adenosyl-L-methionine</name>
        <dbReference type="ChEBI" id="CHEBI:59789"/>
    </ligand>
</feature>
<dbReference type="InterPro" id="IPR020598">
    <property type="entry name" value="rRNA_Ade_methylase_Trfase_N"/>
</dbReference>
<keyword evidence="4 7" id="KW-0808">Transferase</keyword>
<comment type="subcellular location">
    <subcellularLocation>
        <location evidence="7">Cytoplasm</location>
    </subcellularLocation>
</comment>
<feature type="domain" description="Ribosomal RNA adenine methylase transferase N-terminal" evidence="9">
    <location>
        <begin position="19"/>
        <end position="191"/>
    </location>
</feature>
<feature type="binding site" evidence="7 8">
    <location>
        <position position="60"/>
    </location>
    <ligand>
        <name>S-adenosyl-L-methionine</name>
        <dbReference type="ChEBI" id="CHEBI:59789"/>
    </ligand>
</feature>
<dbReference type="KEGG" id="moz:MoryE10_24780"/>
<dbReference type="GO" id="GO:0003723">
    <property type="term" value="F:RNA binding"/>
    <property type="evidence" value="ECO:0007669"/>
    <property type="project" value="UniProtKB-UniRule"/>
</dbReference>
<reference evidence="10" key="1">
    <citation type="submission" date="2019-06" db="EMBL/GenBank/DDBJ databases">
        <title>Complete genome sequence of Methylogaea oryzae strain JCM16910.</title>
        <authorList>
            <person name="Asakawa S."/>
        </authorList>
    </citation>
    <scope>NUCLEOTIDE SEQUENCE</scope>
    <source>
        <strain evidence="10">E10</strain>
    </source>
</reference>
<feature type="binding site" evidence="7 8">
    <location>
        <position position="12"/>
    </location>
    <ligand>
        <name>S-adenosyl-L-methionine</name>
        <dbReference type="ChEBI" id="CHEBI:59789"/>
    </ligand>
</feature>
<evidence type="ECO:0000256" key="7">
    <source>
        <dbReference type="HAMAP-Rule" id="MF_00607"/>
    </source>
</evidence>
<dbReference type="GO" id="GO:0005829">
    <property type="term" value="C:cytosol"/>
    <property type="evidence" value="ECO:0007669"/>
    <property type="project" value="TreeGrafter"/>
</dbReference>
<evidence type="ECO:0000256" key="1">
    <source>
        <dbReference type="ARBA" id="ARBA00022490"/>
    </source>
</evidence>
<dbReference type="NCBIfam" id="TIGR00755">
    <property type="entry name" value="ksgA"/>
    <property type="match status" value="1"/>
</dbReference>
<dbReference type="PROSITE" id="PS01131">
    <property type="entry name" value="RRNA_A_DIMETH"/>
    <property type="match status" value="1"/>
</dbReference>
<dbReference type="Pfam" id="PF00398">
    <property type="entry name" value="RrnaAD"/>
    <property type="match status" value="1"/>
</dbReference>
<evidence type="ECO:0000256" key="2">
    <source>
        <dbReference type="ARBA" id="ARBA00022552"/>
    </source>
</evidence>
<evidence type="ECO:0000256" key="6">
    <source>
        <dbReference type="ARBA" id="ARBA00022884"/>
    </source>
</evidence>
<feature type="binding site" evidence="7 8">
    <location>
        <position position="106"/>
    </location>
    <ligand>
        <name>S-adenosyl-L-methionine</name>
        <dbReference type="ChEBI" id="CHEBI:59789"/>
    </ligand>
</feature>
<dbReference type="PANTHER" id="PTHR11727:SF7">
    <property type="entry name" value="DIMETHYLADENOSINE TRANSFERASE-RELATED"/>
    <property type="match status" value="1"/>
</dbReference>
<dbReference type="InterPro" id="IPR020596">
    <property type="entry name" value="rRNA_Ade_Mease_Trfase_CS"/>
</dbReference>
<feature type="binding site" evidence="7 8">
    <location>
        <position position="39"/>
    </location>
    <ligand>
        <name>S-adenosyl-L-methionine</name>
        <dbReference type="ChEBI" id="CHEBI:59789"/>
    </ligand>
</feature>
<dbReference type="RefSeq" id="WP_054774416.1">
    <property type="nucleotide sequence ID" value="NZ_AP019782.1"/>
</dbReference>
<evidence type="ECO:0000256" key="5">
    <source>
        <dbReference type="ARBA" id="ARBA00022691"/>
    </source>
</evidence>
<dbReference type="EC" id="2.1.1.182" evidence="7"/>
<evidence type="ECO:0000259" key="9">
    <source>
        <dbReference type="SMART" id="SM00650"/>
    </source>
</evidence>
<dbReference type="AlphaFoldDB" id="A0A8D4VQJ1"/>
<protein>
    <recommendedName>
        <fullName evidence="7">Ribosomal RNA small subunit methyltransferase A</fullName>
        <ecNumber evidence="7">2.1.1.182</ecNumber>
    </recommendedName>
    <alternativeName>
        <fullName evidence="7">16S rRNA (adenine(1518)-N(6)/adenine(1519)-N(6))-dimethyltransferase</fullName>
    </alternativeName>
    <alternativeName>
        <fullName evidence="7">16S rRNA dimethyladenosine transferase</fullName>
    </alternativeName>
    <alternativeName>
        <fullName evidence="7">16S rRNA dimethylase</fullName>
    </alternativeName>
    <alternativeName>
        <fullName evidence="7">S-adenosylmethionine-6-N', N'-adenosyl(rRNA) dimethyltransferase</fullName>
    </alternativeName>
</protein>
<dbReference type="GO" id="GO:0052908">
    <property type="term" value="F:16S rRNA (adenine(1518)-N(6)/adenine(1519)-N(6))-dimethyltransferase activity"/>
    <property type="evidence" value="ECO:0007669"/>
    <property type="project" value="UniProtKB-EC"/>
</dbReference>
<dbReference type="InterPro" id="IPR029063">
    <property type="entry name" value="SAM-dependent_MTases_sf"/>
</dbReference>
<evidence type="ECO:0000256" key="3">
    <source>
        <dbReference type="ARBA" id="ARBA00022603"/>
    </source>
</evidence>